<dbReference type="AlphaFoldDB" id="A0A024HQU3"/>
<proteinExistence type="predicted"/>
<accession>A0A024HQU3</accession>
<evidence type="ECO:0000313" key="2">
    <source>
        <dbReference type="EMBL" id="CDF87032.1"/>
    </source>
</evidence>
<dbReference type="KEGG" id="pkc:PKB_5727"/>
<dbReference type="HOGENOM" id="CLU_1389188_0_0_6"/>
<gene>
    <name evidence="2" type="ORF">PKB_5727</name>
</gene>
<reference evidence="2 3" key="1">
    <citation type="submission" date="2013-03" db="EMBL/GenBank/DDBJ databases">
        <authorList>
            <person name="Linke B."/>
        </authorList>
    </citation>
    <scope>NUCLEOTIDE SEQUENCE [LARGE SCALE GENOMIC DNA]</scope>
    <source>
        <strain evidence="2 3">B13</strain>
    </source>
</reference>
<dbReference type="Proteomes" id="UP000025241">
    <property type="component" value="Chromosome I"/>
</dbReference>
<keyword evidence="3" id="KW-1185">Reference proteome</keyword>
<dbReference type="PATRIC" id="fig|1301098.3.peg.5707"/>
<protein>
    <submittedName>
        <fullName evidence="2">Uncharacterized protein</fullName>
    </submittedName>
</protein>
<reference evidence="2 3" key="2">
    <citation type="submission" date="2014-05" db="EMBL/GenBank/DDBJ databases">
        <title>Genome sequence of the 3-chlorobenzoate degrading bacterium Pseudomonas knackmussii B13 shows multiple evidence for horizontal gene transfer.</title>
        <authorList>
            <person name="Miyazaki R."/>
            <person name="Bertelli C."/>
            <person name="Falquet L."/>
            <person name="Robinson-Rechavi M."/>
            <person name="Gharib W."/>
            <person name="Roy S."/>
            <person name="Van der Meer J.R."/>
        </authorList>
    </citation>
    <scope>NUCLEOTIDE SEQUENCE [LARGE SCALE GENOMIC DNA]</scope>
    <source>
        <strain evidence="2 3">B13</strain>
    </source>
</reference>
<evidence type="ECO:0000256" key="1">
    <source>
        <dbReference type="SAM" id="MobiDB-lite"/>
    </source>
</evidence>
<feature type="region of interest" description="Disordered" evidence="1">
    <location>
        <begin position="173"/>
        <end position="196"/>
    </location>
</feature>
<sequence>MPRKWCPLFLSAIWWRITANGHTPNTQPCLRLRLRLLRLPEKPPSTPNAPFRRPSETPVEEVGRHGCRTSPDLYRDVLSGRASGAGEFVRVARLHRARMVGHRPLPTLGRGGVPPLAKVGRPRGRNKRHPQTPMRRATPDKTLGPPFTKKAFIALCVCAASACSDVSCFAPSGESLSQTPESNQSAGGRPDSTSLY</sequence>
<feature type="region of interest" description="Disordered" evidence="1">
    <location>
        <begin position="41"/>
        <end position="66"/>
    </location>
</feature>
<feature type="region of interest" description="Disordered" evidence="1">
    <location>
        <begin position="103"/>
        <end position="144"/>
    </location>
</feature>
<feature type="compositionally biased region" description="Basic residues" evidence="1">
    <location>
        <begin position="120"/>
        <end position="130"/>
    </location>
</feature>
<name>A0A024HQU3_PSEKB</name>
<evidence type="ECO:0000313" key="3">
    <source>
        <dbReference type="Proteomes" id="UP000025241"/>
    </source>
</evidence>
<dbReference type="EMBL" id="HG322950">
    <property type="protein sequence ID" value="CDF87032.1"/>
    <property type="molecule type" value="Genomic_DNA"/>
</dbReference>
<organism evidence="2 3">
    <name type="scientific">Pseudomonas knackmussii (strain DSM 6978 / CCUG 54928 / LMG 23759 / B13)</name>
    <dbReference type="NCBI Taxonomy" id="1301098"/>
    <lineage>
        <taxon>Bacteria</taxon>
        <taxon>Pseudomonadati</taxon>
        <taxon>Pseudomonadota</taxon>
        <taxon>Gammaproteobacteria</taxon>
        <taxon>Pseudomonadales</taxon>
        <taxon>Pseudomonadaceae</taxon>
        <taxon>Pseudomonas</taxon>
    </lineage>
</organism>
<feature type="compositionally biased region" description="Polar residues" evidence="1">
    <location>
        <begin position="174"/>
        <end position="196"/>
    </location>
</feature>